<evidence type="ECO:0000313" key="2">
    <source>
        <dbReference type="Proteomes" id="UP000821865"/>
    </source>
</evidence>
<organism evidence="1 2">
    <name type="scientific">Dermacentor silvarum</name>
    <name type="common">Tick</name>
    <dbReference type="NCBI Taxonomy" id="543639"/>
    <lineage>
        <taxon>Eukaryota</taxon>
        <taxon>Metazoa</taxon>
        <taxon>Ecdysozoa</taxon>
        <taxon>Arthropoda</taxon>
        <taxon>Chelicerata</taxon>
        <taxon>Arachnida</taxon>
        <taxon>Acari</taxon>
        <taxon>Parasitiformes</taxon>
        <taxon>Ixodida</taxon>
        <taxon>Ixodoidea</taxon>
        <taxon>Ixodidae</taxon>
        <taxon>Rhipicephalinae</taxon>
        <taxon>Dermacentor</taxon>
    </lineage>
</organism>
<name>A0ACB8DLD5_DERSI</name>
<reference evidence="1" key="1">
    <citation type="submission" date="2020-05" db="EMBL/GenBank/DDBJ databases">
        <title>Large-scale comparative analyses of tick genomes elucidate their genetic diversity and vector capacities.</title>
        <authorList>
            <person name="Jia N."/>
            <person name="Wang J."/>
            <person name="Shi W."/>
            <person name="Du L."/>
            <person name="Sun Y."/>
            <person name="Zhan W."/>
            <person name="Jiang J."/>
            <person name="Wang Q."/>
            <person name="Zhang B."/>
            <person name="Ji P."/>
            <person name="Sakyi L.B."/>
            <person name="Cui X."/>
            <person name="Yuan T."/>
            <person name="Jiang B."/>
            <person name="Yang W."/>
            <person name="Lam T.T.-Y."/>
            <person name="Chang Q."/>
            <person name="Ding S."/>
            <person name="Wang X."/>
            <person name="Zhu J."/>
            <person name="Ruan X."/>
            <person name="Zhao L."/>
            <person name="Wei J."/>
            <person name="Que T."/>
            <person name="Du C."/>
            <person name="Cheng J."/>
            <person name="Dai P."/>
            <person name="Han X."/>
            <person name="Huang E."/>
            <person name="Gao Y."/>
            <person name="Liu J."/>
            <person name="Shao H."/>
            <person name="Ye R."/>
            <person name="Li L."/>
            <person name="Wei W."/>
            <person name="Wang X."/>
            <person name="Wang C."/>
            <person name="Yang T."/>
            <person name="Huo Q."/>
            <person name="Li W."/>
            <person name="Guo W."/>
            <person name="Chen H."/>
            <person name="Zhou L."/>
            <person name="Ni X."/>
            <person name="Tian J."/>
            <person name="Zhou Y."/>
            <person name="Sheng Y."/>
            <person name="Liu T."/>
            <person name="Pan Y."/>
            <person name="Xia L."/>
            <person name="Li J."/>
            <person name="Zhao F."/>
            <person name="Cao W."/>
        </authorList>
    </citation>
    <scope>NUCLEOTIDE SEQUENCE</scope>
    <source>
        <strain evidence="1">Dsil-2018</strain>
    </source>
</reference>
<gene>
    <name evidence="1" type="ORF">HPB49_023669</name>
</gene>
<comment type="caution">
    <text evidence="1">The sequence shown here is derived from an EMBL/GenBank/DDBJ whole genome shotgun (WGS) entry which is preliminary data.</text>
</comment>
<protein>
    <submittedName>
        <fullName evidence="1">Uncharacterized protein</fullName>
    </submittedName>
</protein>
<sequence length="388" mass="44469">MPEMVEIERALVDLAGQRAGVDDYVPVSVERLQHSRLWNWTRFLRTALEGVTSVGTRTTVLVKGGSFQRRFAQIVEKFGSPSLHNYLALRSLHHLESELGGLTDHVVDETLTLVRALNVTPKLTGRFRDVVSGFKHQLLVPAWMRKPSLRMKFSELVFSDAETSPIVSWNGVLRATWRNALRRLIDRGFETFWRGPALGDEPWLDEDEGYLAVPPGSVDKDLTGDAFYAHHLPRFGLDLARAVVGLFLRMASRFRRRYPAAHLRLELLADCLRRQFYHDKHASELAAHHDAIDVIALPSVLLAFRKRLLKAERQDGTSHATDRLFFYEFARSRCEAYDDAYLHLRTHKGTRSPAPFFVNGPLRNVKEFAKAFRCPRDSDMRPKRVCRL</sequence>
<dbReference type="Proteomes" id="UP000821865">
    <property type="component" value="Chromosome 11"/>
</dbReference>
<proteinExistence type="predicted"/>
<keyword evidence="2" id="KW-1185">Reference proteome</keyword>
<dbReference type="EMBL" id="CM023480">
    <property type="protein sequence ID" value="KAH7971421.1"/>
    <property type="molecule type" value="Genomic_DNA"/>
</dbReference>
<accession>A0ACB8DLD5</accession>
<evidence type="ECO:0000313" key="1">
    <source>
        <dbReference type="EMBL" id="KAH7971421.1"/>
    </source>
</evidence>